<proteinExistence type="predicted"/>
<organism evidence="2 3">
    <name type="scientific">Paenirhodobacter huangdaonensis</name>
    <dbReference type="NCBI Taxonomy" id="2501515"/>
    <lineage>
        <taxon>Bacteria</taxon>
        <taxon>Pseudomonadati</taxon>
        <taxon>Pseudomonadota</taxon>
        <taxon>Alphaproteobacteria</taxon>
        <taxon>Rhodobacterales</taxon>
        <taxon>Rhodobacter group</taxon>
        <taxon>Paenirhodobacter</taxon>
    </lineage>
</organism>
<reference evidence="2" key="2">
    <citation type="submission" date="2019-01" db="EMBL/GenBank/DDBJ databases">
        <authorList>
            <person name="Li Y."/>
        </authorList>
    </citation>
    <scope>NUCLEOTIDE SEQUENCE [LARGE SCALE GENOMIC DNA]</scope>
    <source>
        <strain evidence="2">CGMCC 1.12963</strain>
    </source>
</reference>
<dbReference type="Gene3D" id="3.10.180.10">
    <property type="entry name" value="2,3-Dihydroxybiphenyl 1,2-Dioxygenase, domain 1"/>
    <property type="match status" value="1"/>
</dbReference>
<accession>A0A3S4MGB6</accession>
<dbReference type="InterPro" id="IPR037523">
    <property type="entry name" value="VOC_core"/>
</dbReference>
<dbReference type="InterPro" id="IPR029068">
    <property type="entry name" value="Glyas_Bleomycin-R_OHBP_Dase"/>
</dbReference>
<feature type="domain" description="VOC" evidence="1">
    <location>
        <begin position="7"/>
        <end position="128"/>
    </location>
</feature>
<evidence type="ECO:0000313" key="3">
    <source>
        <dbReference type="Proteomes" id="UP000288071"/>
    </source>
</evidence>
<dbReference type="RefSeq" id="WP_128156797.1">
    <property type="nucleotide sequence ID" value="NZ_JBHSOM010000030.1"/>
</dbReference>
<keyword evidence="3" id="KW-1185">Reference proteome</keyword>
<dbReference type="Pfam" id="PF00903">
    <property type="entry name" value="Glyoxalase"/>
    <property type="match status" value="1"/>
</dbReference>
<dbReference type="PROSITE" id="PS51819">
    <property type="entry name" value="VOC"/>
    <property type="match status" value="1"/>
</dbReference>
<evidence type="ECO:0000313" key="2">
    <source>
        <dbReference type="EMBL" id="RWR51225.1"/>
    </source>
</evidence>
<dbReference type="InterPro" id="IPR004360">
    <property type="entry name" value="Glyas_Fos-R_dOase_dom"/>
</dbReference>
<comment type="caution">
    <text evidence="2">The sequence shown here is derived from an EMBL/GenBank/DDBJ whole genome shotgun (WGS) entry which is preliminary data.</text>
</comment>
<sequence length="148" mass="15845">MSYPVQRVSLITLGVRNLTAARRFYEALGWRPAEATQAVVFFRLPGMALGLFGLKDLAEDQGRPEVPLGTGAITLAQNFATEADVDAAFAAALAAGAEPVKPPARTFWGGYSGYWADLDGHVWEVARNPFWPLDETGALSLPDGAVLP</sequence>
<dbReference type="EMBL" id="SAVA01000007">
    <property type="protein sequence ID" value="RWR51225.1"/>
    <property type="molecule type" value="Genomic_DNA"/>
</dbReference>
<evidence type="ECO:0000259" key="1">
    <source>
        <dbReference type="PROSITE" id="PS51819"/>
    </source>
</evidence>
<gene>
    <name evidence="2" type="ORF">EOW66_13215</name>
</gene>
<dbReference type="SUPFAM" id="SSF54593">
    <property type="entry name" value="Glyoxalase/Bleomycin resistance protein/Dihydroxybiphenyl dioxygenase"/>
    <property type="match status" value="1"/>
</dbReference>
<protein>
    <submittedName>
        <fullName evidence="2">VOC family protein</fullName>
    </submittedName>
</protein>
<dbReference type="Proteomes" id="UP000288071">
    <property type="component" value="Unassembled WGS sequence"/>
</dbReference>
<dbReference type="PANTHER" id="PTHR36503:SF1">
    <property type="entry name" value="BLR2520 PROTEIN"/>
    <property type="match status" value="1"/>
</dbReference>
<name>A0A3S4MGB6_9RHOB</name>
<dbReference type="PANTHER" id="PTHR36503">
    <property type="entry name" value="BLR2520 PROTEIN"/>
    <property type="match status" value="1"/>
</dbReference>
<dbReference type="AlphaFoldDB" id="A0A3S4MGB6"/>
<reference evidence="2" key="1">
    <citation type="submission" date="2019-01" db="EMBL/GenBank/DDBJ databases">
        <title>Sinorhodobacter populi sp. nov. isolated from the symptomatic bark tissue of Populus euramericana canker.</title>
        <authorList>
            <person name="Xu G."/>
        </authorList>
    </citation>
    <scope>NUCLEOTIDE SEQUENCE [LARGE SCALE GENOMIC DNA]</scope>
    <source>
        <strain evidence="2">CGMCC 1.12963</strain>
    </source>
</reference>